<reference evidence="9 10" key="1">
    <citation type="submission" date="2016-02" db="EMBL/GenBank/DDBJ databases">
        <title>Genome sequence of Marichromatium gracile YL-28, a purple sulfur bacterium.</title>
        <authorList>
            <person name="Zhao C."/>
            <person name="Hong X."/>
            <person name="Chen S."/>
            <person name="Yang S."/>
        </authorList>
    </citation>
    <scope>NUCLEOTIDE SEQUENCE [LARGE SCALE GENOMIC DNA]</scope>
    <source>
        <strain evidence="9 10">YL28</strain>
    </source>
</reference>
<keyword evidence="4 8" id="KW-0566">Pantothenate biosynthesis</keyword>
<dbReference type="Pfam" id="PF02569">
    <property type="entry name" value="Pantoate_ligase"/>
    <property type="match status" value="1"/>
</dbReference>
<name>A0ABR5VF62_MARGR</name>
<feature type="binding site" evidence="8">
    <location>
        <position position="61"/>
    </location>
    <ligand>
        <name>beta-alanine</name>
        <dbReference type="ChEBI" id="CHEBI:57966"/>
    </ligand>
</feature>
<evidence type="ECO:0000256" key="7">
    <source>
        <dbReference type="ARBA" id="ARBA00048258"/>
    </source>
</evidence>
<evidence type="ECO:0000256" key="1">
    <source>
        <dbReference type="ARBA" id="ARBA00004990"/>
    </source>
</evidence>
<dbReference type="Gene3D" id="3.40.50.620">
    <property type="entry name" value="HUPs"/>
    <property type="match status" value="1"/>
</dbReference>
<accession>A0ABR5VF62</accession>
<keyword evidence="10" id="KW-1185">Reference proteome</keyword>
<feature type="binding site" evidence="8">
    <location>
        <position position="61"/>
    </location>
    <ligand>
        <name>(R)-pantoate</name>
        <dbReference type="ChEBI" id="CHEBI:15980"/>
    </ligand>
</feature>
<feature type="binding site" evidence="8">
    <location>
        <position position="178"/>
    </location>
    <ligand>
        <name>ATP</name>
        <dbReference type="ChEBI" id="CHEBI:30616"/>
    </ligand>
</feature>
<dbReference type="SUPFAM" id="SSF52374">
    <property type="entry name" value="Nucleotidylyl transferase"/>
    <property type="match status" value="1"/>
</dbReference>
<dbReference type="InterPro" id="IPR003721">
    <property type="entry name" value="Pantoate_ligase"/>
</dbReference>
<comment type="miscellaneous">
    <text evidence="8">The reaction proceeds by a bi uni uni bi ping pong mechanism.</text>
</comment>
<keyword evidence="6 8" id="KW-0067">ATP-binding</keyword>
<evidence type="ECO:0000256" key="3">
    <source>
        <dbReference type="ARBA" id="ARBA00022598"/>
    </source>
</evidence>
<dbReference type="EMBL" id="LSYU01000057">
    <property type="protein sequence ID" value="KXX64365.1"/>
    <property type="molecule type" value="Genomic_DNA"/>
</dbReference>
<dbReference type="Proteomes" id="UP000075766">
    <property type="component" value="Unassembled WGS sequence"/>
</dbReference>
<keyword evidence="3 8" id="KW-0436">Ligase</keyword>
<proteinExistence type="inferred from homology"/>
<dbReference type="RefSeq" id="WP_062275552.1">
    <property type="nucleotide sequence ID" value="NZ_LSYU01000057.1"/>
</dbReference>
<comment type="similarity">
    <text evidence="2 8">Belongs to the pantothenate synthetase family.</text>
</comment>
<keyword evidence="8" id="KW-0963">Cytoplasm</keyword>
<evidence type="ECO:0000313" key="10">
    <source>
        <dbReference type="Proteomes" id="UP000075766"/>
    </source>
</evidence>
<comment type="pathway">
    <text evidence="1 8">Cofactor biosynthesis; (R)-pantothenate biosynthesis; (R)-pantothenate from (R)-pantoate and beta-alanine: step 1/1.</text>
</comment>
<comment type="function">
    <text evidence="8">Catalyzes the condensation of pantoate with beta-alanine in an ATP-dependent reaction via a pantoyl-adenylate intermediate.</text>
</comment>
<feature type="binding site" evidence="8">
    <location>
        <begin position="30"/>
        <end position="37"/>
    </location>
    <ligand>
        <name>ATP</name>
        <dbReference type="ChEBI" id="CHEBI:30616"/>
    </ligand>
</feature>
<evidence type="ECO:0000256" key="4">
    <source>
        <dbReference type="ARBA" id="ARBA00022655"/>
    </source>
</evidence>
<sequence length="281" mass="30774">MERIEHLPNLRARLAEWRAAGERIALVPTMGNLHQGHLTLVRAATERADRVVASIFVNPLQFGPGEDLDAYPRTPEADRDKLAAGGCDLLFAPAVETIYPNGQTGQTRVEVPGISELFCGASRPGHFVGVATIVCKLFNMVQPDVAVFGEKDFQQLLVIRRMVEDLSIPVEIHGVETVREPDGLARSSRNAYLTAAERERAPALNRVLDEAAAAVRAGRPFVELELAACRALEAEGFAPEYFKVCRAADLAPPEAGERDLVILAAARLGRARLIDNRRVRR</sequence>
<dbReference type="Gene3D" id="3.30.1300.10">
    <property type="entry name" value="Pantoate-beta-alanine ligase, C-terminal domain"/>
    <property type="match status" value="1"/>
</dbReference>
<feature type="binding site" evidence="8">
    <location>
        <begin position="149"/>
        <end position="152"/>
    </location>
    <ligand>
        <name>ATP</name>
        <dbReference type="ChEBI" id="CHEBI:30616"/>
    </ligand>
</feature>
<dbReference type="NCBIfam" id="TIGR00018">
    <property type="entry name" value="panC"/>
    <property type="match status" value="1"/>
</dbReference>
<evidence type="ECO:0000256" key="5">
    <source>
        <dbReference type="ARBA" id="ARBA00022741"/>
    </source>
</evidence>
<feature type="binding site" evidence="8">
    <location>
        <begin position="186"/>
        <end position="189"/>
    </location>
    <ligand>
        <name>ATP</name>
        <dbReference type="ChEBI" id="CHEBI:30616"/>
    </ligand>
</feature>
<keyword evidence="5 8" id="KW-0547">Nucleotide-binding</keyword>
<feature type="binding site" evidence="8">
    <location>
        <position position="155"/>
    </location>
    <ligand>
        <name>(R)-pantoate</name>
        <dbReference type="ChEBI" id="CHEBI:15980"/>
    </ligand>
</feature>
<evidence type="ECO:0000313" key="9">
    <source>
        <dbReference type="EMBL" id="KXX64365.1"/>
    </source>
</evidence>
<dbReference type="PANTHER" id="PTHR21299">
    <property type="entry name" value="CYTIDYLATE KINASE/PANTOATE-BETA-ALANINE LIGASE"/>
    <property type="match status" value="1"/>
</dbReference>
<dbReference type="CDD" id="cd00560">
    <property type="entry name" value="PanC"/>
    <property type="match status" value="1"/>
</dbReference>
<evidence type="ECO:0000256" key="6">
    <source>
        <dbReference type="ARBA" id="ARBA00022840"/>
    </source>
</evidence>
<dbReference type="PANTHER" id="PTHR21299:SF1">
    <property type="entry name" value="PANTOATE--BETA-ALANINE LIGASE"/>
    <property type="match status" value="1"/>
</dbReference>
<feature type="active site" description="Proton donor" evidence="8">
    <location>
        <position position="37"/>
    </location>
</feature>
<dbReference type="EC" id="6.3.2.1" evidence="8"/>
<gene>
    <name evidence="8" type="primary">panC</name>
    <name evidence="9" type="ORF">AY586_13705</name>
</gene>
<comment type="subcellular location">
    <subcellularLocation>
        <location evidence="8">Cytoplasm</location>
    </subcellularLocation>
</comment>
<dbReference type="GO" id="GO:0016874">
    <property type="term" value="F:ligase activity"/>
    <property type="evidence" value="ECO:0007669"/>
    <property type="project" value="UniProtKB-KW"/>
</dbReference>
<dbReference type="InterPro" id="IPR014729">
    <property type="entry name" value="Rossmann-like_a/b/a_fold"/>
</dbReference>
<comment type="caution">
    <text evidence="9">The sequence shown here is derived from an EMBL/GenBank/DDBJ whole genome shotgun (WGS) entry which is preliminary data.</text>
</comment>
<evidence type="ECO:0000256" key="8">
    <source>
        <dbReference type="HAMAP-Rule" id="MF_00158"/>
    </source>
</evidence>
<dbReference type="HAMAP" id="MF_00158">
    <property type="entry name" value="PanC"/>
    <property type="match status" value="1"/>
</dbReference>
<protein>
    <recommendedName>
        <fullName evidence="8">Pantothenate synthetase</fullName>
        <shortName evidence="8">PS</shortName>
        <ecNumber evidence="8">6.3.2.1</ecNumber>
    </recommendedName>
    <alternativeName>
        <fullName evidence="8">Pantoate--beta-alanine ligase</fullName>
    </alternativeName>
    <alternativeName>
        <fullName evidence="8">Pantoate-activating enzyme</fullName>
    </alternativeName>
</protein>
<comment type="catalytic activity">
    <reaction evidence="7 8">
        <text>(R)-pantoate + beta-alanine + ATP = (R)-pantothenate + AMP + diphosphate + H(+)</text>
        <dbReference type="Rhea" id="RHEA:10912"/>
        <dbReference type="ChEBI" id="CHEBI:15378"/>
        <dbReference type="ChEBI" id="CHEBI:15980"/>
        <dbReference type="ChEBI" id="CHEBI:29032"/>
        <dbReference type="ChEBI" id="CHEBI:30616"/>
        <dbReference type="ChEBI" id="CHEBI:33019"/>
        <dbReference type="ChEBI" id="CHEBI:57966"/>
        <dbReference type="ChEBI" id="CHEBI:456215"/>
        <dbReference type="EC" id="6.3.2.1"/>
    </reaction>
</comment>
<evidence type="ECO:0000256" key="2">
    <source>
        <dbReference type="ARBA" id="ARBA00009256"/>
    </source>
</evidence>
<comment type="subunit">
    <text evidence="8">Homodimer.</text>
</comment>
<dbReference type="InterPro" id="IPR042176">
    <property type="entry name" value="Pantoate_ligase_C"/>
</dbReference>
<organism evidence="9 10">
    <name type="scientific">Marichromatium gracile</name>
    <name type="common">Chromatium gracile</name>
    <dbReference type="NCBI Taxonomy" id="1048"/>
    <lineage>
        <taxon>Bacteria</taxon>
        <taxon>Pseudomonadati</taxon>
        <taxon>Pseudomonadota</taxon>
        <taxon>Gammaproteobacteria</taxon>
        <taxon>Chromatiales</taxon>
        <taxon>Chromatiaceae</taxon>
        <taxon>Marichromatium</taxon>
    </lineage>
</organism>